<dbReference type="InterPro" id="IPR049278">
    <property type="entry name" value="MS_channel_C"/>
</dbReference>
<gene>
    <name evidence="11" type="ORF">ACG00Y_01430</name>
</gene>
<dbReference type="Gene3D" id="2.30.30.60">
    <property type="match status" value="1"/>
</dbReference>
<evidence type="ECO:0000256" key="6">
    <source>
        <dbReference type="ARBA" id="ARBA00023136"/>
    </source>
</evidence>
<dbReference type="EMBL" id="JBIGHV010000001">
    <property type="protein sequence ID" value="MFG6428553.1"/>
    <property type="molecule type" value="Genomic_DNA"/>
</dbReference>
<feature type="transmembrane region" description="Helical" evidence="7">
    <location>
        <begin position="295"/>
        <end position="312"/>
    </location>
</feature>
<feature type="chain" id="PRO_5046559561" description="Small-conductance mechanosensitive channel" evidence="8">
    <location>
        <begin position="21"/>
        <end position="531"/>
    </location>
</feature>
<sequence>MRLTCWIFIAALLAAPLARAAEADLTLNQRKLVTLRATLKGESPAERVEAASHALQAALAASGPDRVQRQVLPGEPPAVRLQANGITVLHLVPDDLGGAQAASLLEAAALDAERRMKLALAEAREARDPKAWAVGIAFSLLATAVAVALLWGLAALRRRLLRQVFRRLDAGQTHAARPWWQVSGAHAIALLRGLAGLASWIVALVVLDLWASVVLRQFAATRAWGERAGDWLIAQLLSLGGAALGAIPGLLTAALILLAARGVLRVVHGVLERVERGELQFAGLDADTAGPTQRLVGLVVWLFALAMAYPYLPGASTEAFKGVTVLAGLMLSLGASGVVGQLMAGLSLMYSRALRVGEYVRIGDVEGTVTTLGVFATKLQTGLGEEVSLPNAVVFSQAVRNFSRLVQDNGQYVLHTAVTIGYATPWRQVHAMLLEAARRTTGVMETPAPYVVQTALNDFYVEYRLCAQGSRAAPQRRAEAMSQLHAHIQDVFNENGVQIMSPHYVEDPAAPQVVPAGPWFAPQGGPIPPRA</sequence>
<evidence type="ECO:0000256" key="8">
    <source>
        <dbReference type="SAM" id="SignalP"/>
    </source>
</evidence>
<evidence type="ECO:0000259" key="10">
    <source>
        <dbReference type="Pfam" id="PF21082"/>
    </source>
</evidence>
<feature type="transmembrane region" description="Helical" evidence="7">
    <location>
        <begin position="324"/>
        <end position="346"/>
    </location>
</feature>
<keyword evidence="4 7" id="KW-0812">Transmembrane</keyword>
<dbReference type="Pfam" id="PF00924">
    <property type="entry name" value="MS_channel_2nd"/>
    <property type="match status" value="1"/>
</dbReference>
<evidence type="ECO:0000259" key="9">
    <source>
        <dbReference type="Pfam" id="PF00924"/>
    </source>
</evidence>
<comment type="caution">
    <text evidence="11">The sequence shown here is derived from an EMBL/GenBank/DDBJ whole genome shotgun (WGS) entry which is preliminary data.</text>
</comment>
<dbReference type="Gene3D" id="1.10.287.1260">
    <property type="match status" value="1"/>
</dbReference>
<dbReference type="PANTHER" id="PTHR30221">
    <property type="entry name" value="SMALL-CONDUCTANCE MECHANOSENSITIVE CHANNEL"/>
    <property type="match status" value="1"/>
</dbReference>
<keyword evidence="6 7" id="KW-0472">Membrane</keyword>
<dbReference type="InterPro" id="IPR045275">
    <property type="entry name" value="MscS_archaea/bacteria_type"/>
</dbReference>
<evidence type="ECO:0000256" key="5">
    <source>
        <dbReference type="ARBA" id="ARBA00022989"/>
    </source>
</evidence>
<proteinExistence type="inferred from homology"/>
<keyword evidence="7" id="KW-0406">Ion transport</keyword>
<organism evidence="11 12">
    <name type="scientific">Pelomonas parva</name>
    <dbReference type="NCBI Taxonomy" id="3299032"/>
    <lineage>
        <taxon>Bacteria</taxon>
        <taxon>Pseudomonadati</taxon>
        <taxon>Pseudomonadota</taxon>
        <taxon>Betaproteobacteria</taxon>
        <taxon>Burkholderiales</taxon>
        <taxon>Sphaerotilaceae</taxon>
        <taxon>Roseateles</taxon>
    </lineage>
</organism>
<evidence type="ECO:0000256" key="1">
    <source>
        <dbReference type="ARBA" id="ARBA00004651"/>
    </source>
</evidence>
<comment type="subunit">
    <text evidence="7">Homoheptamer.</text>
</comment>
<dbReference type="RefSeq" id="WP_394475484.1">
    <property type="nucleotide sequence ID" value="NZ_JBIGHV010000001.1"/>
</dbReference>
<evidence type="ECO:0000256" key="4">
    <source>
        <dbReference type="ARBA" id="ARBA00022692"/>
    </source>
</evidence>
<evidence type="ECO:0000256" key="3">
    <source>
        <dbReference type="ARBA" id="ARBA00022475"/>
    </source>
</evidence>
<keyword evidence="12" id="KW-1185">Reference proteome</keyword>
<dbReference type="Pfam" id="PF21082">
    <property type="entry name" value="MS_channel_3rd"/>
    <property type="match status" value="1"/>
</dbReference>
<dbReference type="Proteomes" id="UP001606210">
    <property type="component" value="Unassembled WGS sequence"/>
</dbReference>
<comment type="caution">
    <text evidence="7">Lacks conserved residue(s) required for the propagation of feature annotation.</text>
</comment>
<keyword evidence="7" id="KW-0813">Transport</keyword>
<feature type="domain" description="Mechanosensitive ion channel MscS" evidence="9">
    <location>
        <begin position="338"/>
        <end position="404"/>
    </location>
</feature>
<comment type="similarity">
    <text evidence="2 7">Belongs to the MscS (TC 1.A.23) family.</text>
</comment>
<keyword evidence="8" id="KW-0732">Signal</keyword>
<evidence type="ECO:0000256" key="7">
    <source>
        <dbReference type="RuleBase" id="RU369025"/>
    </source>
</evidence>
<keyword evidence="7" id="KW-0997">Cell inner membrane</keyword>
<accession>A0ABW7EW35</accession>
<feature type="signal peptide" evidence="8">
    <location>
        <begin position="1"/>
        <end position="20"/>
    </location>
</feature>
<dbReference type="InterPro" id="IPR023408">
    <property type="entry name" value="MscS_beta-dom_sf"/>
</dbReference>
<feature type="transmembrane region" description="Helical" evidence="7">
    <location>
        <begin position="189"/>
        <end position="211"/>
    </location>
</feature>
<dbReference type="SUPFAM" id="SSF50182">
    <property type="entry name" value="Sm-like ribonucleoproteins"/>
    <property type="match status" value="1"/>
</dbReference>
<protein>
    <recommendedName>
        <fullName evidence="7">Small-conductance mechanosensitive channel</fullName>
    </recommendedName>
</protein>
<comment type="subcellular location">
    <subcellularLocation>
        <location evidence="7">Cell inner membrane</location>
        <topology evidence="7">Multi-pass membrane protein</topology>
    </subcellularLocation>
    <subcellularLocation>
        <location evidence="1">Cell membrane</location>
        <topology evidence="1">Multi-pass membrane protein</topology>
    </subcellularLocation>
</comment>
<dbReference type="Gene3D" id="3.30.70.100">
    <property type="match status" value="1"/>
</dbReference>
<dbReference type="InterPro" id="IPR010920">
    <property type="entry name" value="LSM_dom_sf"/>
</dbReference>
<evidence type="ECO:0000313" key="11">
    <source>
        <dbReference type="EMBL" id="MFG6428553.1"/>
    </source>
</evidence>
<feature type="transmembrane region" description="Helical" evidence="7">
    <location>
        <begin position="231"/>
        <end position="258"/>
    </location>
</feature>
<evidence type="ECO:0000256" key="2">
    <source>
        <dbReference type="ARBA" id="ARBA00008017"/>
    </source>
</evidence>
<dbReference type="PANTHER" id="PTHR30221:SF18">
    <property type="entry name" value="SLL0590 PROTEIN"/>
    <property type="match status" value="1"/>
</dbReference>
<comment type="function">
    <text evidence="7">Mechanosensitive channel that participates in the regulation of osmotic pressure changes within the cell, opening in response to stretch forces in the membrane lipid bilayer, without the need for other proteins. Contributes to normal resistance to hypoosmotic shock. Forms an ion channel of 1.0 nanosiemens conductance with a slight preference for anions.</text>
</comment>
<feature type="domain" description="Mechanosensitive ion channel MscS C-terminal" evidence="10">
    <location>
        <begin position="417"/>
        <end position="499"/>
    </location>
</feature>
<dbReference type="InterPro" id="IPR011066">
    <property type="entry name" value="MscS_channel_C_sf"/>
</dbReference>
<evidence type="ECO:0000313" key="12">
    <source>
        <dbReference type="Proteomes" id="UP001606210"/>
    </source>
</evidence>
<feature type="transmembrane region" description="Helical" evidence="7">
    <location>
        <begin position="132"/>
        <end position="156"/>
    </location>
</feature>
<dbReference type="InterPro" id="IPR006685">
    <property type="entry name" value="MscS_channel_2nd"/>
</dbReference>
<keyword evidence="5 7" id="KW-1133">Transmembrane helix</keyword>
<keyword evidence="3" id="KW-1003">Cell membrane</keyword>
<keyword evidence="7" id="KW-0407">Ion channel</keyword>
<dbReference type="SUPFAM" id="SSF82689">
    <property type="entry name" value="Mechanosensitive channel protein MscS (YggB), C-terminal domain"/>
    <property type="match status" value="1"/>
</dbReference>
<reference evidence="11 12" key="1">
    <citation type="submission" date="2024-08" db="EMBL/GenBank/DDBJ databases">
        <authorList>
            <person name="Lu H."/>
        </authorList>
    </citation>
    <scope>NUCLEOTIDE SEQUENCE [LARGE SCALE GENOMIC DNA]</scope>
    <source>
        <strain evidence="11 12">LYH14W</strain>
    </source>
</reference>
<name>A0ABW7EW35_9BURK</name>